<name>A0A507BGT3_9PEZI</name>
<dbReference type="Proteomes" id="UP000319257">
    <property type="component" value="Unassembled WGS sequence"/>
</dbReference>
<comment type="caution">
    <text evidence="2">The sequence shown here is derived from an EMBL/GenBank/DDBJ whole genome shotgun (WGS) entry which is preliminary data.</text>
</comment>
<dbReference type="RefSeq" id="XP_030997912.1">
    <property type="nucleotide sequence ID" value="XM_031138580.1"/>
</dbReference>
<accession>A0A507BGT3</accession>
<dbReference type="STRING" id="1093900.A0A507BGT3"/>
<gene>
    <name evidence="2" type="ORF">E0L32_004196</name>
</gene>
<reference evidence="2 3" key="1">
    <citation type="submission" date="2019-06" db="EMBL/GenBank/DDBJ databases">
        <title>Draft genome sequence of the filamentous fungus Phialemoniopsis curvata isolated from diesel fuel.</title>
        <authorList>
            <person name="Varaljay V.A."/>
            <person name="Lyon W.J."/>
            <person name="Crouch A.L."/>
            <person name="Drake C.E."/>
            <person name="Hollomon J.M."/>
            <person name="Nadeau L.J."/>
            <person name="Nunn H.S."/>
            <person name="Stevenson B.S."/>
            <person name="Bojanowski C.L."/>
            <person name="Crookes-Goodson W.J."/>
        </authorList>
    </citation>
    <scope>NUCLEOTIDE SEQUENCE [LARGE SCALE GENOMIC DNA]</scope>
    <source>
        <strain evidence="2 3">D216</strain>
    </source>
</reference>
<dbReference type="Pfam" id="PF06985">
    <property type="entry name" value="HET"/>
    <property type="match status" value="1"/>
</dbReference>
<dbReference type="AlphaFoldDB" id="A0A507BGT3"/>
<organism evidence="2 3">
    <name type="scientific">Thyridium curvatum</name>
    <dbReference type="NCBI Taxonomy" id="1093900"/>
    <lineage>
        <taxon>Eukaryota</taxon>
        <taxon>Fungi</taxon>
        <taxon>Dikarya</taxon>
        <taxon>Ascomycota</taxon>
        <taxon>Pezizomycotina</taxon>
        <taxon>Sordariomycetes</taxon>
        <taxon>Sordariomycetidae</taxon>
        <taxon>Thyridiales</taxon>
        <taxon>Thyridiaceae</taxon>
        <taxon>Thyridium</taxon>
    </lineage>
</organism>
<evidence type="ECO:0000259" key="1">
    <source>
        <dbReference type="Pfam" id="PF06985"/>
    </source>
</evidence>
<feature type="domain" description="Heterokaryon incompatibility" evidence="1">
    <location>
        <begin position="179"/>
        <end position="331"/>
    </location>
</feature>
<dbReference type="GeneID" id="41971643"/>
<dbReference type="InterPro" id="IPR010730">
    <property type="entry name" value="HET"/>
</dbReference>
<dbReference type="PANTHER" id="PTHR33112">
    <property type="entry name" value="DOMAIN PROTEIN, PUTATIVE-RELATED"/>
    <property type="match status" value="1"/>
</dbReference>
<protein>
    <recommendedName>
        <fullName evidence="1">Heterokaryon incompatibility domain-containing protein</fullName>
    </recommendedName>
</protein>
<evidence type="ECO:0000313" key="3">
    <source>
        <dbReference type="Proteomes" id="UP000319257"/>
    </source>
</evidence>
<proteinExistence type="predicted"/>
<dbReference type="InParanoid" id="A0A507BGT3"/>
<dbReference type="EMBL" id="SKBQ01000019">
    <property type="protein sequence ID" value="TPX16201.1"/>
    <property type="molecule type" value="Genomic_DNA"/>
</dbReference>
<evidence type="ECO:0000313" key="2">
    <source>
        <dbReference type="EMBL" id="TPX16201.1"/>
    </source>
</evidence>
<keyword evidence="3" id="KW-1185">Reference proteome</keyword>
<dbReference type="OrthoDB" id="5125733at2759"/>
<dbReference type="PANTHER" id="PTHR33112:SF16">
    <property type="entry name" value="HETEROKARYON INCOMPATIBILITY DOMAIN-CONTAINING PROTEIN"/>
    <property type="match status" value="1"/>
</dbReference>
<sequence>MPCGVCLDLNFELASSTLEDTRTLKANTSSHKNLTTRLLKAAKLKSAAHRGCLKCDAIFKALTHFGVDVNDQSLVLMRLSTPRECVLLIPSESLTIQLYTPAGEPPAWQGITQCNALSASAGSPEAYDFIRCCIDRCDNYHAPCKRGMPYLPTRVIDVGQQHDVQVRLVENMPGSTGPYIALSYCWGRTPAVTMETSNLHSMKQGIKLSVLPRTIQDAITVTRILGIQYIWIDALCIIQDSASDWEIESSRMASVYQNAYLTLAAATAAAGSEGFLHHNHLSADYPPSFKMNWCNEQGELSTLGFRQIPDGEIHEEIAFDPLSLRAWTLQERLLSRRVLTYSENELEWHCLTQKTCECQSMDKFGSSVYLASVMAIKEPKEAFLKWHQLLADYCTRAITFTQDKLPALSGIAKVIQDNTGSGYIAGLWQDNLLVDLTWTVPSGKDEVCALPEYRAPTFSWASVESAISFRIDPHKPWTPGVTIVGVKSEALGKNPLGRVRSAEMELRGCLFEASLVYSPGITKRYFALWNNESIQFLADTQLEEFNTVRDDGQSILSVRRSPLGSIAQPAQTGASIFLLYYGKTHQETGSVTTWNFLVLGRSTSKLGCFERLGWAFSDGFAGHAETAAQTTVTIL</sequence>